<dbReference type="PROSITE" id="PS50850">
    <property type="entry name" value="MFS"/>
    <property type="match status" value="1"/>
</dbReference>
<comment type="similarity">
    <text evidence="2">Belongs to the major facilitator superfamily. EmrB family.</text>
</comment>
<feature type="transmembrane region" description="Helical" evidence="9">
    <location>
        <begin position="316"/>
        <end position="340"/>
    </location>
</feature>
<accession>A0A9X1LU82</accession>
<keyword evidence="5 9" id="KW-0812">Transmembrane</keyword>
<evidence type="ECO:0000256" key="6">
    <source>
        <dbReference type="ARBA" id="ARBA00022989"/>
    </source>
</evidence>
<feature type="transmembrane region" description="Helical" evidence="9">
    <location>
        <begin position="244"/>
        <end position="265"/>
    </location>
</feature>
<keyword evidence="6 9" id="KW-1133">Transmembrane helix</keyword>
<keyword evidence="4" id="KW-1003">Cell membrane</keyword>
<keyword evidence="3" id="KW-0813">Transport</keyword>
<feature type="domain" description="Major facilitator superfamily (MFS) profile" evidence="10">
    <location>
        <begin position="58"/>
        <end position="514"/>
    </location>
</feature>
<feature type="transmembrane region" description="Helical" evidence="9">
    <location>
        <begin position="382"/>
        <end position="400"/>
    </location>
</feature>
<feature type="region of interest" description="Disordered" evidence="8">
    <location>
        <begin position="1"/>
        <end position="39"/>
    </location>
</feature>
<evidence type="ECO:0000313" key="12">
    <source>
        <dbReference type="Proteomes" id="UP001139354"/>
    </source>
</evidence>
<dbReference type="GO" id="GO:0022857">
    <property type="term" value="F:transmembrane transporter activity"/>
    <property type="evidence" value="ECO:0007669"/>
    <property type="project" value="InterPro"/>
</dbReference>
<keyword evidence="12" id="KW-1185">Reference proteome</keyword>
<keyword evidence="7 9" id="KW-0472">Membrane</keyword>
<feature type="transmembrane region" description="Helical" evidence="9">
    <location>
        <begin position="185"/>
        <end position="206"/>
    </location>
</feature>
<evidence type="ECO:0000256" key="2">
    <source>
        <dbReference type="ARBA" id="ARBA00008537"/>
    </source>
</evidence>
<dbReference type="PANTHER" id="PTHR42718:SF9">
    <property type="entry name" value="MAJOR FACILITATOR SUPERFAMILY MULTIDRUG TRANSPORTER MFSC"/>
    <property type="match status" value="1"/>
</dbReference>
<evidence type="ECO:0000256" key="8">
    <source>
        <dbReference type="SAM" id="MobiDB-lite"/>
    </source>
</evidence>
<sequence length="526" mass="55203">MIDSIRPARRRARGLRRRASSSSRPHRKPPVTLEQQPPTLTSLPAAPVVAPARRTGPVIALLVASAFVVILNETIMGVALPSLMADLQITAATAQWLTTGFLLTMAIVIPLTGYLLERFPLRRVYLAAMTLFAIGTLIAALAPGFEMLLAGRIVQASGTAIMMPLLFTTVLTVVPATHRGRMMGVISIVIAVAPAIGPTVSGIILSALDWRWLFWLVLPIALLALVLGAIWVRNVTETHDVRFDVLSVVLSAFAFGGLIFGLSSIGEAATGHALIPVWIPLVVGSLALIAFVLRQLQLQRTDSALLDLRTFRSRSFSLAVVLVAVLMAALFGSLILLPIYLQQVLGLDTLTIGLMMLPGGILMGAIAPIVGSLFDRYGPTPLVIPGMAVAAAALWGMTTFDTATPIIWIVAVHMALNLGLGFVFTPLMTSALGSLPRPLYPHGSAIVGTIQQVAGAAGTALFVTLMTVTATAQLQSGADASATTAAGVHNAFLVGALVASVAVVLACFVRKPAETSDDEAGAILAH</sequence>
<evidence type="ECO:0000259" key="10">
    <source>
        <dbReference type="PROSITE" id="PS50850"/>
    </source>
</evidence>
<feature type="transmembrane region" description="Helical" evidence="9">
    <location>
        <begin position="153"/>
        <end position="173"/>
    </location>
</feature>
<feature type="transmembrane region" description="Helical" evidence="9">
    <location>
        <begin position="352"/>
        <end position="370"/>
    </location>
</feature>
<dbReference type="Proteomes" id="UP001139354">
    <property type="component" value="Unassembled WGS sequence"/>
</dbReference>
<name>A0A9X1LU82_9MICO</name>
<dbReference type="CDD" id="cd17503">
    <property type="entry name" value="MFS_LmrB_MDR_like"/>
    <property type="match status" value="1"/>
</dbReference>
<evidence type="ECO:0000256" key="1">
    <source>
        <dbReference type="ARBA" id="ARBA00004651"/>
    </source>
</evidence>
<feature type="transmembrane region" description="Helical" evidence="9">
    <location>
        <begin position="277"/>
        <end position="296"/>
    </location>
</feature>
<dbReference type="InterPro" id="IPR020846">
    <property type="entry name" value="MFS_dom"/>
</dbReference>
<comment type="caution">
    <text evidence="11">The sequence shown here is derived from an EMBL/GenBank/DDBJ whole genome shotgun (WGS) entry which is preliminary data.</text>
</comment>
<dbReference type="AlphaFoldDB" id="A0A9X1LU82"/>
<dbReference type="EMBL" id="JAGTTN010000002">
    <property type="protein sequence ID" value="MCC2031791.1"/>
    <property type="molecule type" value="Genomic_DNA"/>
</dbReference>
<dbReference type="SUPFAM" id="SSF103473">
    <property type="entry name" value="MFS general substrate transporter"/>
    <property type="match status" value="1"/>
</dbReference>
<feature type="transmembrane region" description="Helical" evidence="9">
    <location>
        <begin position="406"/>
        <end position="432"/>
    </location>
</feature>
<dbReference type="RefSeq" id="WP_372456960.1">
    <property type="nucleotide sequence ID" value="NZ_JAGTTN010000002.1"/>
</dbReference>
<dbReference type="InterPro" id="IPR036259">
    <property type="entry name" value="MFS_trans_sf"/>
</dbReference>
<evidence type="ECO:0000256" key="5">
    <source>
        <dbReference type="ARBA" id="ARBA00022692"/>
    </source>
</evidence>
<feature type="transmembrane region" description="Helical" evidence="9">
    <location>
        <begin position="453"/>
        <end position="474"/>
    </location>
</feature>
<proteinExistence type="inferred from homology"/>
<feature type="transmembrane region" description="Helical" evidence="9">
    <location>
        <begin position="58"/>
        <end position="84"/>
    </location>
</feature>
<reference evidence="11" key="1">
    <citation type="submission" date="2021-04" db="EMBL/GenBank/DDBJ databases">
        <title>Microbacterium tenobrionis sp. nov. and Microbacterium allomyrinae sp. nov., isolated from larvae of Tenobrio molitor and Allomyrina dichotoma, respectively.</title>
        <authorList>
            <person name="Lee S.D."/>
        </authorList>
    </citation>
    <scope>NUCLEOTIDE SEQUENCE</scope>
    <source>
        <strain evidence="11">BWT-G7</strain>
    </source>
</reference>
<organism evidence="11 12">
    <name type="scientific">Microbacterium allomyrinae</name>
    <dbReference type="NCBI Taxonomy" id="2830666"/>
    <lineage>
        <taxon>Bacteria</taxon>
        <taxon>Bacillati</taxon>
        <taxon>Actinomycetota</taxon>
        <taxon>Actinomycetes</taxon>
        <taxon>Micrococcales</taxon>
        <taxon>Microbacteriaceae</taxon>
        <taxon>Microbacterium</taxon>
    </lineage>
</organism>
<dbReference type="NCBIfam" id="TIGR00711">
    <property type="entry name" value="efflux_EmrB"/>
    <property type="match status" value="1"/>
</dbReference>
<evidence type="ECO:0000256" key="7">
    <source>
        <dbReference type="ARBA" id="ARBA00023136"/>
    </source>
</evidence>
<gene>
    <name evidence="11" type="ORF">KEC57_06285</name>
</gene>
<evidence type="ECO:0000256" key="3">
    <source>
        <dbReference type="ARBA" id="ARBA00022448"/>
    </source>
</evidence>
<evidence type="ECO:0000313" key="11">
    <source>
        <dbReference type="EMBL" id="MCC2031791.1"/>
    </source>
</evidence>
<dbReference type="Gene3D" id="1.20.1250.20">
    <property type="entry name" value="MFS general substrate transporter like domains"/>
    <property type="match status" value="1"/>
</dbReference>
<comment type="subcellular location">
    <subcellularLocation>
        <location evidence="1">Cell membrane</location>
        <topology evidence="1">Multi-pass membrane protein</topology>
    </subcellularLocation>
</comment>
<dbReference type="PANTHER" id="PTHR42718">
    <property type="entry name" value="MAJOR FACILITATOR SUPERFAMILY MULTIDRUG TRANSPORTER MFSC"/>
    <property type="match status" value="1"/>
</dbReference>
<feature type="transmembrane region" description="Helical" evidence="9">
    <location>
        <begin position="212"/>
        <end position="232"/>
    </location>
</feature>
<dbReference type="Pfam" id="PF07690">
    <property type="entry name" value="MFS_1"/>
    <property type="match status" value="1"/>
</dbReference>
<evidence type="ECO:0000256" key="4">
    <source>
        <dbReference type="ARBA" id="ARBA00022475"/>
    </source>
</evidence>
<feature type="transmembrane region" description="Helical" evidence="9">
    <location>
        <begin position="123"/>
        <end position="141"/>
    </location>
</feature>
<dbReference type="GO" id="GO:0005886">
    <property type="term" value="C:plasma membrane"/>
    <property type="evidence" value="ECO:0007669"/>
    <property type="project" value="UniProtKB-SubCell"/>
</dbReference>
<feature type="compositionally biased region" description="Basic residues" evidence="8">
    <location>
        <begin position="7"/>
        <end position="29"/>
    </location>
</feature>
<feature type="transmembrane region" description="Helical" evidence="9">
    <location>
        <begin position="486"/>
        <end position="509"/>
    </location>
</feature>
<dbReference type="InterPro" id="IPR011701">
    <property type="entry name" value="MFS"/>
</dbReference>
<feature type="transmembrane region" description="Helical" evidence="9">
    <location>
        <begin position="96"/>
        <end position="116"/>
    </location>
</feature>
<dbReference type="PRINTS" id="PR01036">
    <property type="entry name" value="TCRTETB"/>
</dbReference>
<evidence type="ECO:0000256" key="9">
    <source>
        <dbReference type="SAM" id="Phobius"/>
    </source>
</evidence>
<dbReference type="InterPro" id="IPR004638">
    <property type="entry name" value="EmrB-like"/>
</dbReference>
<dbReference type="Gene3D" id="1.20.1720.10">
    <property type="entry name" value="Multidrug resistance protein D"/>
    <property type="match status" value="1"/>
</dbReference>
<protein>
    <submittedName>
        <fullName evidence="11">Multidrug efflux MFS transporter</fullName>
    </submittedName>
</protein>